<dbReference type="EMBL" id="KV918778">
    <property type="protein sequence ID" value="OSX80227.1"/>
    <property type="molecule type" value="Genomic_DNA"/>
</dbReference>
<organism evidence="2 3">
    <name type="scientific">Porphyra umbilicalis</name>
    <name type="common">Purple laver</name>
    <name type="synonym">Red alga</name>
    <dbReference type="NCBI Taxonomy" id="2786"/>
    <lineage>
        <taxon>Eukaryota</taxon>
        <taxon>Rhodophyta</taxon>
        <taxon>Bangiophyceae</taxon>
        <taxon>Bangiales</taxon>
        <taxon>Bangiaceae</taxon>
        <taxon>Porphyra</taxon>
    </lineage>
</organism>
<proteinExistence type="predicted"/>
<feature type="compositionally biased region" description="Basic residues" evidence="1">
    <location>
        <begin position="9"/>
        <end position="30"/>
    </location>
</feature>
<keyword evidence="3" id="KW-1185">Reference proteome</keyword>
<feature type="compositionally biased region" description="Basic residues" evidence="1">
    <location>
        <begin position="72"/>
        <end position="82"/>
    </location>
</feature>
<feature type="region of interest" description="Disordered" evidence="1">
    <location>
        <begin position="1"/>
        <end position="87"/>
    </location>
</feature>
<evidence type="ECO:0000313" key="2">
    <source>
        <dbReference type="EMBL" id="OSX80227.1"/>
    </source>
</evidence>
<sequence length="155" mass="16789">MPPPLTARGARRTGRRRRRSLSLGRRHPRRSALSPPPCRRVRRPCVGAPRGARVHTGACSTGRRGAADARVVPRRRSRRSWRCRGGGRGGAPAAVAAALRARSGCLRAAQRGGGGGDPPQTWWVHAPDEPRSFRCEALMGSSLACGHRILYLYSS</sequence>
<evidence type="ECO:0000256" key="1">
    <source>
        <dbReference type="SAM" id="MobiDB-lite"/>
    </source>
</evidence>
<reference evidence="2 3" key="1">
    <citation type="submission" date="2017-03" db="EMBL/GenBank/DDBJ databases">
        <title>WGS assembly of Porphyra umbilicalis.</title>
        <authorList>
            <person name="Brawley S.H."/>
            <person name="Blouin N.A."/>
            <person name="Ficko-Blean E."/>
            <person name="Wheeler G.L."/>
            <person name="Lohr M."/>
            <person name="Goodson H.V."/>
            <person name="Jenkins J.W."/>
            <person name="Blaby-Haas C.E."/>
            <person name="Helliwell K.E."/>
            <person name="Chan C."/>
            <person name="Marriage T."/>
            <person name="Bhattacharya D."/>
            <person name="Klein A.S."/>
            <person name="Badis Y."/>
            <person name="Brodie J."/>
            <person name="Cao Y."/>
            <person name="Collen J."/>
            <person name="Dittami S.M."/>
            <person name="Gachon C.M."/>
            <person name="Green B.R."/>
            <person name="Karpowicz S."/>
            <person name="Kim J.W."/>
            <person name="Kudahl U."/>
            <person name="Lin S."/>
            <person name="Michel G."/>
            <person name="Mittag M."/>
            <person name="Olson B.J."/>
            <person name="Pangilinan J."/>
            <person name="Peng Y."/>
            <person name="Qiu H."/>
            <person name="Shu S."/>
            <person name="Singer J.T."/>
            <person name="Smith A.G."/>
            <person name="Sprecher B.N."/>
            <person name="Wagner V."/>
            <person name="Wang W."/>
            <person name="Wang Z.-Y."/>
            <person name="Yan J."/>
            <person name="Yarish C."/>
            <person name="Zoeuner-Riek S."/>
            <person name="Zhuang Y."/>
            <person name="Zou Y."/>
            <person name="Lindquist E.A."/>
            <person name="Grimwood J."/>
            <person name="Barry K."/>
            <person name="Rokhsar D.S."/>
            <person name="Schmutz J."/>
            <person name="Stiller J.W."/>
            <person name="Grossman A.R."/>
            <person name="Prochnik S.E."/>
        </authorList>
    </citation>
    <scope>NUCLEOTIDE SEQUENCE [LARGE SCALE GENOMIC DNA]</scope>
    <source>
        <strain evidence="2">4086291</strain>
    </source>
</reference>
<evidence type="ECO:0000313" key="3">
    <source>
        <dbReference type="Proteomes" id="UP000218209"/>
    </source>
</evidence>
<dbReference type="Proteomes" id="UP000218209">
    <property type="component" value="Unassembled WGS sequence"/>
</dbReference>
<name>A0A1X6PHB4_PORUM</name>
<protein>
    <submittedName>
        <fullName evidence="2">Uncharacterized protein</fullName>
    </submittedName>
</protein>
<gene>
    <name evidence="2" type="ORF">BU14_0056s0010</name>
</gene>
<dbReference type="AlphaFoldDB" id="A0A1X6PHB4"/>
<accession>A0A1X6PHB4</accession>